<protein>
    <recommendedName>
        <fullName evidence="1">YqaJ viral recombinase domain-containing protein</fullName>
    </recommendedName>
</protein>
<dbReference type="Gene3D" id="3.90.320.10">
    <property type="match status" value="1"/>
</dbReference>
<comment type="caution">
    <text evidence="2">The sequence shown here is derived from an EMBL/GenBank/DDBJ whole genome shotgun (WGS) entry which is preliminary data.</text>
</comment>
<dbReference type="InterPro" id="IPR011335">
    <property type="entry name" value="Restrct_endonuc-II-like"/>
</dbReference>
<dbReference type="InterPro" id="IPR019080">
    <property type="entry name" value="YqaJ_viral_recombinase"/>
</dbReference>
<dbReference type="InterPro" id="IPR051703">
    <property type="entry name" value="NF-kappa-B_Signaling_Reg"/>
</dbReference>
<dbReference type="InterPro" id="IPR011604">
    <property type="entry name" value="PDDEXK-like_dom_sf"/>
</dbReference>
<dbReference type="EMBL" id="LAZR01008628">
    <property type="protein sequence ID" value="KKM77528.1"/>
    <property type="molecule type" value="Genomic_DNA"/>
</dbReference>
<evidence type="ECO:0000259" key="1">
    <source>
        <dbReference type="Pfam" id="PF09588"/>
    </source>
</evidence>
<evidence type="ECO:0000313" key="2">
    <source>
        <dbReference type="EMBL" id="KKM77528.1"/>
    </source>
</evidence>
<feature type="non-terminal residue" evidence="2">
    <location>
        <position position="1"/>
    </location>
</feature>
<gene>
    <name evidence="2" type="ORF">LCGC14_1369030</name>
</gene>
<organism evidence="2">
    <name type="scientific">marine sediment metagenome</name>
    <dbReference type="NCBI Taxonomy" id="412755"/>
    <lineage>
        <taxon>unclassified sequences</taxon>
        <taxon>metagenomes</taxon>
        <taxon>ecological metagenomes</taxon>
    </lineage>
</organism>
<dbReference type="PANTHER" id="PTHR46609">
    <property type="entry name" value="EXONUCLEASE, PHAGE-TYPE/RECB, C-TERMINAL DOMAIN-CONTAINING PROTEIN"/>
    <property type="match status" value="1"/>
</dbReference>
<dbReference type="PANTHER" id="PTHR46609:SF6">
    <property type="entry name" value="EXONUCLEASE, PHAGE-TYPE_RECB, C-TERMINAL DOMAIN-CONTAINING PROTEIN-RELATED"/>
    <property type="match status" value="1"/>
</dbReference>
<feature type="domain" description="YqaJ viral recombinase" evidence="1">
    <location>
        <begin position="3"/>
        <end position="42"/>
    </location>
</feature>
<dbReference type="Pfam" id="PF09588">
    <property type="entry name" value="YqaJ"/>
    <property type="match status" value="1"/>
</dbReference>
<sequence>VGEGTIEIKCPIPSTHIENIIKDKMPTCYIPQVQGQLWVTERKWWDLLSFNPRMPRVIVRVLRDEEYISKLRAALDVFIPTLAEKREEVLKKLGSWRPIEDQRATAAAIA</sequence>
<accession>A0A0F9K6A2</accession>
<proteinExistence type="predicted"/>
<dbReference type="AlphaFoldDB" id="A0A0F9K6A2"/>
<reference evidence="2" key="1">
    <citation type="journal article" date="2015" name="Nature">
        <title>Complex archaea that bridge the gap between prokaryotes and eukaryotes.</title>
        <authorList>
            <person name="Spang A."/>
            <person name="Saw J.H."/>
            <person name="Jorgensen S.L."/>
            <person name="Zaremba-Niedzwiedzka K."/>
            <person name="Martijn J."/>
            <person name="Lind A.E."/>
            <person name="van Eijk R."/>
            <person name="Schleper C."/>
            <person name="Guy L."/>
            <person name="Ettema T.J."/>
        </authorList>
    </citation>
    <scope>NUCLEOTIDE SEQUENCE</scope>
</reference>
<name>A0A0F9K6A2_9ZZZZ</name>
<dbReference type="SUPFAM" id="SSF52980">
    <property type="entry name" value="Restriction endonuclease-like"/>
    <property type="match status" value="1"/>
</dbReference>